<proteinExistence type="predicted"/>
<dbReference type="EMBL" id="KN831802">
    <property type="protein sequence ID" value="KIM36847.1"/>
    <property type="molecule type" value="Genomic_DNA"/>
</dbReference>
<name>A0A0C2Y729_HEBCY</name>
<gene>
    <name evidence="1" type="ORF">M413DRAFT_31454</name>
</gene>
<sequence>MGQNGSTVLPHDKAMEEIKRIRVQLLQLEEDYRIARFDKNGNSKNLVTSLQERYSNVRRWGSQESDSDDIMLEAARAIIDEAGATPLMAVVDNIQALHGEMEKVSHFLALELRHSSYEIFQEELDQCHRESKLIIGEELSRFLLKVSDTNHLNQFLIKTVIQILMVSFCESQWKPYFDKHKYHATASTQRRQSRNLGDLKRQFLNQLTNLFKIAAWSIPDPKSRSAFEDSLAPFFKAMDNTKNTLENLPEFAKAHLSVVGLDNDLSDSEICVVDTNIATNPERTPDEKLLQEFAQGHIIGTFGIGVYGSMRGDRRFRNLLPRKVIVSSAIVDKIVPPSPPRLLASMDDFKANAVLSDRRLQDGRDP</sequence>
<dbReference type="Proteomes" id="UP000053424">
    <property type="component" value="Unassembled WGS sequence"/>
</dbReference>
<reference evidence="1 2" key="1">
    <citation type="submission" date="2014-04" db="EMBL/GenBank/DDBJ databases">
        <authorList>
            <consortium name="DOE Joint Genome Institute"/>
            <person name="Kuo A."/>
            <person name="Gay G."/>
            <person name="Dore J."/>
            <person name="Kohler A."/>
            <person name="Nagy L.G."/>
            <person name="Floudas D."/>
            <person name="Copeland A."/>
            <person name="Barry K.W."/>
            <person name="Cichocki N."/>
            <person name="Veneault-Fourrey C."/>
            <person name="LaButti K."/>
            <person name="Lindquist E.A."/>
            <person name="Lipzen A."/>
            <person name="Lundell T."/>
            <person name="Morin E."/>
            <person name="Murat C."/>
            <person name="Sun H."/>
            <person name="Tunlid A."/>
            <person name="Henrissat B."/>
            <person name="Grigoriev I.V."/>
            <person name="Hibbett D.S."/>
            <person name="Martin F."/>
            <person name="Nordberg H.P."/>
            <person name="Cantor M.N."/>
            <person name="Hua S.X."/>
        </authorList>
    </citation>
    <scope>NUCLEOTIDE SEQUENCE [LARGE SCALE GENOMIC DNA]</scope>
    <source>
        <strain evidence="2">h7</strain>
    </source>
</reference>
<evidence type="ECO:0000313" key="1">
    <source>
        <dbReference type="EMBL" id="KIM36847.1"/>
    </source>
</evidence>
<reference evidence="2" key="2">
    <citation type="submission" date="2015-01" db="EMBL/GenBank/DDBJ databases">
        <title>Evolutionary Origins and Diversification of the Mycorrhizal Mutualists.</title>
        <authorList>
            <consortium name="DOE Joint Genome Institute"/>
            <consortium name="Mycorrhizal Genomics Consortium"/>
            <person name="Kohler A."/>
            <person name="Kuo A."/>
            <person name="Nagy L.G."/>
            <person name="Floudas D."/>
            <person name="Copeland A."/>
            <person name="Barry K.W."/>
            <person name="Cichocki N."/>
            <person name="Veneault-Fourrey C."/>
            <person name="LaButti K."/>
            <person name="Lindquist E.A."/>
            <person name="Lipzen A."/>
            <person name="Lundell T."/>
            <person name="Morin E."/>
            <person name="Murat C."/>
            <person name="Riley R."/>
            <person name="Ohm R."/>
            <person name="Sun H."/>
            <person name="Tunlid A."/>
            <person name="Henrissat B."/>
            <person name="Grigoriev I.V."/>
            <person name="Hibbett D.S."/>
            <person name="Martin F."/>
        </authorList>
    </citation>
    <scope>NUCLEOTIDE SEQUENCE [LARGE SCALE GENOMIC DNA]</scope>
    <source>
        <strain evidence="2">h7</strain>
    </source>
</reference>
<protein>
    <submittedName>
        <fullName evidence="1">Uncharacterized protein</fullName>
    </submittedName>
</protein>
<accession>A0A0C2Y729</accession>
<organism evidence="1 2">
    <name type="scientific">Hebeloma cylindrosporum</name>
    <dbReference type="NCBI Taxonomy" id="76867"/>
    <lineage>
        <taxon>Eukaryota</taxon>
        <taxon>Fungi</taxon>
        <taxon>Dikarya</taxon>
        <taxon>Basidiomycota</taxon>
        <taxon>Agaricomycotina</taxon>
        <taxon>Agaricomycetes</taxon>
        <taxon>Agaricomycetidae</taxon>
        <taxon>Agaricales</taxon>
        <taxon>Agaricineae</taxon>
        <taxon>Hymenogastraceae</taxon>
        <taxon>Hebeloma</taxon>
    </lineage>
</organism>
<dbReference type="OrthoDB" id="3120211at2759"/>
<keyword evidence="2" id="KW-1185">Reference proteome</keyword>
<dbReference type="AlphaFoldDB" id="A0A0C2Y729"/>
<evidence type="ECO:0000313" key="2">
    <source>
        <dbReference type="Proteomes" id="UP000053424"/>
    </source>
</evidence>
<dbReference type="HOGENOM" id="CLU_702184_0_0_1"/>